<evidence type="ECO:0000256" key="1">
    <source>
        <dbReference type="SAM" id="MobiDB-lite"/>
    </source>
</evidence>
<keyword evidence="4" id="KW-1185">Reference proteome</keyword>
<organism evidence="3 4">
    <name type="scientific">Brevifollis gellanilyticus</name>
    <dbReference type="NCBI Taxonomy" id="748831"/>
    <lineage>
        <taxon>Bacteria</taxon>
        <taxon>Pseudomonadati</taxon>
        <taxon>Verrucomicrobiota</taxon>
        <taxon>Verrucomicrobiia</taxon>
        <taxon>Verrucomicrobiales</taxon>
        <taxon>Verrucomicrobiaceae</taxon>
    </lineage>
</organism>
<dbReference type="RefSeq" id="WP_146848897.1">
    <property type="nucleotide sequence ID" value="NZ_BKAG01000003.1"/>
</dbReference>
<keyword evidence="2" id="KW-1133">Transmembrane helix</keyword>
<sequence length="92" mass="9557">MFPPPLPSTRHSKSGLTILESLVLLVTAILIAVVAVPVLLVKYGYLKGEGNEPILTQPPAAVQPAGSKAASSPQAELPETPKLPPPAESLNQ</sequence>
<keyword evidence="2" id="KW-0812">Transmembrane</keyword>
<comment type="caution">
    <text evidence="3">The sequence shown here is derived from an EMBL/GenBank/DDBJ whole genome shotgun (WGS) entry which is preliminary data.</text>
</comment>
<feature type="transmembrane region" description="Helical" evidence="2">
    <location>
        <begin position="22"/>
        <end position="41"/>
    </location>
</feature>
<feature type="compositionally biased region" description="Pro residues" evidence="1">
    <location>
        <begin position="81"/>
        <end position="92"/>
    </location>
</feature>
<gene>
    <name evidence="3" type="ORF">BGE01nite_07300</name>
</gene>
<reference evidence="3 4" key="1">
    <citation type="submission" date="2019-07" db="EMBL/GenBank/DDBJ databases">
        <title>Whole genome shotgun sequence of Brevifollis gellanilyticus NBRC 108608.</title>
        <authorList>
            <person name="Hosoyama A."/>
            <person name="Uohara A."/>
            <person name="Ohji S."/>
            <person name="Ichikawa N."/>
        </authorList>
    </citation>
    <scope>NUCLEOTIDE SEQUENCE [LARGE SCALE GENOMIC DNA]</scope>
    <source>
        <strain evidence="3 4">NBRC 108608</strain>
    </source>
</reference>
<evidence type="ECO:0000313" key="3">
    <source>
        <dbReference type="EMBL" id="GEP41439.1"/>
    </source>
</evidence>
<evidence type="ECO:0000313" key="4">
    <source>
        <dbReference type="Proteomes" id="UP000321577"/>
    </source>
</evidence>
<protein>
    <submittedName>
        <fullName evidence="3">Uncharacterized protein</fullName>
    </submittedName>
</protein>
<dbReference type="EMBL" id="BKAG01000003">
    <property type="protein sequence ID" value="GEP41439.1"/>
    <property type="molecule type" value="Genomic_DNA"/>
</dbReference>
<name>A0A512M3X8_9BACT</name>
<evidence type="ECO:0000256" key="2">
    <source>
        <dbReference type="SAM" id="Phobius"/>
    </source>
</evidence>
<dbReference type="Proteomes" id="UP000321577">
    <property type="component" value="Unassembled WGS sequence"/>
</dbReference>
<keyword evidence="2" id="KW-0472">Membrane</keyword>
<feature type="region of interest" description="Disordered" evidence="1">
    <location>
        <begin position="54"/>
        <end position="92"/>
    </location>
</feature>
<proteinExistence type="predicted"/>
<dbReference type="AlphaFoldDB" id="A0A512M3X8"/>
<accession>A0A512M3X8</accession>